<keyword evidence="4" id="KW-0949">S-adenosyl-L-methionine</keyword>
<dbReference type="AlphaFoldDB" id="A0A1H1WNM1"/>
<dbReference type="InterPro" id="IPR003333">
    <property type="entry name" value="CMAS"/>
</dbReference>
<dbReference type="CDD" id="cd02440">
    <property type="entry name" value="AdoMet_MTases"/>
    <property type="match status" value="1"/>
</dbReference>
<evidence type="ECO:0000256" key="5">
    <source>
        <dbReference type="ARBA" id="ARBA00023098"/>
    </source>
</evidence>
<reference evidence="10" key="2">
    <citation type="submission" date="2016-10" db="EMBL/GenBank/DDBJ databases">
        <authorList>
            <person name="Varghese N."/>
            <person name="Submissions S."/>
        </authorList>
    </citation>
    <scope>NUCLEOTIDE SEQUENCE [LARGE SCALE GENOMIC DNA]</scope>
    <source>
        <strain evidence="10">CPCC 202695</strain>
    </source>
</reference>
<dbReference type="InterPro" id="IPR029063">
    <property type="entry name" value="SAM-dependent_MTases_sf"/>
</dbReference>
<dbReference type="PANTHER" id="PTHR43667">
    <property type="entry name" value="CYCLOPROPANE-FATTY-ACYL-PHOSPHOLIPID SYNTHASE"/>
    <property type="match status" value="1"/>
</dbReference>
<keyword evidence="2 8" id="KW-0489">Methyltransferase</keyword>
<reference evidence="8" key="3">
    <citation type="submission" date="2022-06" db="EMBL/GenBank/DDBJ databases">
        <title>Genomic Encyclopedia of Type Strains, Phase III (KMG-III): the genomes of soil and plant-associated and newly described type strains.</title>
        <authorList>
            <person name="Whitman W."/>
        </authorList>
    </citation>
    <scope>NUCLEOTIDE SEQUENCE</scope>
    <source>
        <strain evidence="8">CPCC 202695</strain>
    </source>
</reference>
<evidence type="ECO:0000256" key="3">
    <source>
        <dbReference type="ARBA" id="ARBA00022679"/>
    </source>
</evidence>
<dbReference type="InterPro" id="IPR020803">
    <property type="entry name" value="MeTfrase_dom"/>
</dbReference>
<dbReference type="PANTHER" id="PTHR43667:SF1">
    <property type="entry name" value="CYCLOPROPANE-FATTY-ACYL-PHOSPHOLIPID SYNTHASE"/>
    <property type="match status" value="1"/>
</dbReference>
<comment type="similarity">
    <text evidence="1">Belongs to the CFA/CMAS family.</text>
</comment>
<dbReference type="Proteomes" id="UP000893823">
    <property type="component" value="Unassembled WGS sequence"/>
</dbReference>
<keyword evidence="5" id="KW-0443">Lipid metabolism</keyword>
<dbReference type="RefSeq" id="WP_092672388.1">
    <property type="nucleotide sequence ID" value="NZ_BMDN01000001.1"/>
</dbReference>
<feature type="compositionally biased region" description="Low complexity" evidence="6">
    <location>
        <begin position="10"/>
        <end position="27"/>
    </location>
</feature>
<evidence type="ECO:0000256" key="6">
    <source>
        <dbReference type="SAM" id="MobiDB-lite"/>
    </source>
</evidence>
<dbReference type="SUPFAM" id="SSF53335">
    <property type="entry name" value="S-adenosyl-L-methionine-dependent methyltransferases"/>
    <property type="match status" value="1"/>
</dbReference>
<evidence type="ECO:0000256" key="1">
    <source>
        <dbReference type="ARBA" id="ARBA00010815"/>
    </source>
</evidence>
<dbReference type="STRING" id="589382.SAMN04489721_2287"/>
<evidence type="ECO:0000256" key="2">
    <source>
        <dbReference type="ARBA" id="ARBA00022603"/>
    </source>
</evidence>
<keyword evidence="11" id="KW-1185">Reference proteome</keyword>
<dbReference type="SMART" id="SM00828">
    <property type="entry name" value="PKS_MT"/>
    <property type="match status" value="1"/>
</dbReference>
<dbReference type="EMBL" id="SODL02000001">
    <property type="protein sequence ID" value="MCP2366217.1"/>
    <property type="molecule type" value="Genomic_DNA"/>
</dbReference>
<dbReference type="OrthoDB" id="9782855at2"/>
<dbReference type="GO" id="GO:0032259">
    <property type="term" value="P:methylation"/>
    <property type="evidence" value="ECO:0007669"/>
    <property type="project" value="UniProtKB-KW"/>
</dbReference>
<keyword evidence="3 8" id="KW-0808">Transferase</keyword>
<dbReference type="Gene3D" id="3.40.50.150">
    <property type="entry name" value="Vaccinia Virus protein VP39"/>
    <property type="match status" value="1"/>
</dbReference>
<gene>
    <name evidence="8" type="ORF">BCL57_000359</name>
    <name evidence="9" type="ORF">SAMN04489721_2287</name>
</gene>
<name>A0A1H1WNM1_9MICO</name>
<evidence type="ECO:0000313" key="8">
    <source>
        <dbReference type="EMBL" id="MCP2366217.1"/>
    </source>
</evidence>
<dbReference type="GO" id="GO:0008610">
    <property type="term" value="P:lipid biosynthetic process"/>
    <property type="evidence" value="ECO:0007669"/>
    <property type="project" value="InterPro"/>
</dbReference>
<evidence type="ECO:0000313" key="10">
    <source>
        <dbReference type="Proteomes" id="UP000199482"/>
    </source>
</evidence>
<dbReference type="EMBL" id="LT629755">
    <property type="protein sequence ID" value="SDS98723.1"/>
    <property type="molecule type" value="Genomic_DNA"/>
</dbReference>
<dbReference type="GO" id="GO:0008825">
    <property type="term" value="F:cyclopropane-fatty-acyl-phospholipid synthase activity"/>
    <property type="evidence" value="ECO:0007669"/>
    <property type="project" value="UniProtKB-EC"/>
</dbReference>
<dbReference type="InterPro" id="IPR050723">
    <property type="entry name" value="CFA/CMAS"/>
</dbReference>
<dbReference type="EC" id="2.1.1.79" evidence="8"/>
<proteinExistence type="inferred from homology"/>
<evidence type="ECO:0000256" key="4">
    <source>
        <dbReference type="ARBA" id="ARBA00022691"/>
    </source>
</evidence>
<accession>A0A1H1WNM1</accession>
<sequence length="454" mass="50098">MTTFKSQVPGADGAAEAATSGTATATTEGDRKLTLAEILELLAGGRLPLRFTAYDGSSAGPEDAPFGLELTSPRGTTYLATARGDLGLARAYIAGDIEVHGVHPGDPYELLKALADELVFRMPPPKTMARIVRSIGVEHLRPIAPPPQEVPPRWRRLGTGRRHSKARDAEVIHYHYDVSNTFYEWVLGPSMTYTCACYPRAEASLDEAQENKYRLVFEKLRLGAGDRLLDVGCGWGGMVRYAARRGVRAVGVTLSQEQATWAQRAIAEEGLDDLAEVRFGDYRDIRESGFDAVSSIGLLEHIGVRNYRSYFRFLRSRLRPGGLLLNHCITRPDNKAEPSTHGFIDRYVFPDGELTGSGRIITEAQDAGLEVLHEENLRPHYALTLRDWCANLVAHWDEAVAEVGLEKAKVWGVYMAGSRLQFERGGIQLHQVLAVKDDGHGGVGDLPLRPWWTP</sequence>
<reference evidence="9" key="1">
    <citation type="submission" date="2016-10" db="EMBL/GenBank/DDBJ databases">
        <authorList>
            <person name="de Groot N.N."/>
        </authorList>
    </citation>
    <scope>NUCLEOTIDE SEQUENCE [LARGE SCALE GENOMIC DNA]</scope>
    <source>
        <strain evidence="9">CPCC 202695</strain>
    </source>
</reference>
<dbReference type="Proteomes" id="UP000199482">
    <property type="component" value="Chromosome I"/>
</dbReference>
<evidence type="ECO:0000313" key="9">
    <source>
        <dbReference type="EMBL" id="SDS98723.1"/>
    </source>
</evidence>
<feature type="region of interest" description="Disordered" evidence="6">
    <location>
        <begin position="1"/>
        <end position="27"/>
    </location>
</feature>
<dbReference type="Pfam" id="PF02353">
    <property type="entry name" value="CMAS"/>
    <property type="match status" value="1"/>
</dbReference>
<protein>
    <submittedName>
        <fullName evidence="9">Cyclopropane-fatty-acyl-phospholipid synthase</fullName>
        <ecNumber evidence="8">2.1.1.79</ecNumber>
    </submittedName>
</protein>
<feature type="domain" description="Polyketide synthase-like methyltransferase" evidence="7">
    <location>
        <begin position="182"/>
        <end position="434"/>
    </location>
</feature>
<evidence type="ECO:0000313" key="11">
    <source>
        <dbReference type="Proteomes" id="UP000893823"/>
    </source>
</evidence>
<evidence type="ECO:0000259" key="7">
    <source>
        <dbReference type="SMART" id="SM00828"/>
    </source>
</evidence>
<dbReference type="PIRSF" id="PIRSF003085">
    <property type="entry name" value="CMAS"/>
    <property type="match status" value="1"/>
</dbReference>
<organism evidence="9 10">
    <name type="scientific">Agromyces flavus</name>
    <dbReference type="NCBI Taxonomy" id="589382"/>
    <lineage>
        <taxon>Bacteria</taxon>
        <taxon>Bacillati</taxon>
        <taxon>Actinomycetota</taxon>
        <taxon>Actinomycetes</taxon>
        <taxon>Micrococcales</taxon>
        <taxon>Microbacteriaceae</taxon>
        <taxon>Agromyces</taxon>
    </lineage>
</organism>